<keyword evidence="1 3" id="KW-0378">Hydrolase</keyword>
<gene>
    <name evidence="3" type="ORF">J4G33_16195</name>
</gene>
<dbReference type="SUPFAM" id="SSF52499">
    <property type="entry name" value="Isochorismatase-like hydrolases"/>
    <property type="match status" value="1"/>
</dbReference>
<evidence type="ECO:0000256" key="1">
    <source>
        <dbReference type="ARBA" id="ARBA00022801"/>
    </source>
</evidence>
<reference evidence="3" key="1">
    <citation type="submission" date="2021-03" db="EMBL/GenBank/DDBJ databases">
        <title>Actinotalea soli sp. nov., isolated from soil.</title>
        <authorList>
            <person name="Ping W."/>
            <person name="Zhang J."/>
        </authorList>
    </citation>
    <scope>NUCLEOTIDE SEQUENCE</scope>
    <source>
        <strain evidence="3">BY-33</strain>
    </source>
</reference>
<evidence type="ECO:0000313" key="3">
    <source>
        <dbReference type="EMBL" id="MBO1753351.1"/>
    </source>
</evidence>
<comment type="caution">
    <text evidence="3">The sequence shown here is derived from an EMBL/GenBank/DDBJ whole genome shotgun (WGS) entry which is preliminary data.</text>
</comment>
<dbReference type="Proteomes" id="UP000664209">
    <property type="component" value="Unassembled WGS sequence"/>
</dbReference>
<protein>
    <submittedName>
        <fullName evidence="3">Cysteine hydrolase</fullName>
    </submittedName>
</protein>
<dbReference type="InterPro" id="IPR000868">
    <property type="entry name" value="Isochorismatase-like_dom"/>
</dbReference>
<accession>A0A939LRR8</accession>
<sequence>MPSYSPTRFAPGRAALVVVDVQNDFCDPEGVCGQRGSDTSAAVEMVPRLQALIEDARAAGVMVVFIQTTHDELTDSPAWLARRGDPEAGAPPAVSTCYTGSWGAEFYQVAPAPGEPVVIKHRYSAFAGTDLDLVLRVAGIESLMFTGVATNVCVESTLRDGLFLDYHVTLVEDCAASYEAEHHRTTVETVETYFGVVASSKEISSTWSALSKVA</sequence>
<name>A0A939LRR8_9CELL</name>
<evidence type="ECO:0000259" key="2">
    <source>
        <dbReference type="Pfam" id="PF00857"/>
    </source>
</evidence>
<dbReference type="Pfam" id="PF00857">
    <property type="entry name" value="Isochorismatase"/>
    <property type="match status" value="1"/>
</dbReference>
<dbReference type="GO" id="GO:0016787">
    <property type="term" value="F:hydrolase activity"/>
    <property type="evidence" value="ECO:0007669"/>
    <property type="project" value="UniProtKB-KW"/>
</dbReference>
<dbReference type="Gene3D" id="3.40.50.850">
    <property type="entry name" value="Isochorismatase-like"/>
    <property type="match status" value="1"/>
</dbReference>
<organism evidence="3 4">
    <name type="scientific">Actinotalea soli</name>
    <dbReference type="NCBI Taxonomy" id="2819234"/>
    <lineage>
        <taxon>Bacteria</taxon>
        <taxon>Bacillati</taxon>
        <taxon>Actinomycetota</taxon>
        <taxon>Actinomycetes</taxon>
        <taxon>Micrococcales</taxon>
        <taxon>Cellulomonadaceae</taxon>
        <taxon>Actinotalea</taxon>
    </lineage>
</organism>
<keyword evidence="4" id="KW-1185">Reference proteome</keyword>
<feature type="domain" description="Isochorismatase-like" evidence="2">
    <location>
        <begin position="14"/>
        <end position="201"/>
    </location>
</feature>
<dbReference type="PANTHER" id="PTHR43540:SF6">
    <property type="entry name" value="ISOCHORISMATASE-LIKE DOMAIN-CONTAINING PROTEIN"/>
    <property type="match status" value="1"/>
</dbReference>
<dbReference type="PANTHER" id="PTHR43540">
    <property type="entry name" value="PEROXYUREIDOACRYLATE/UREIDOACRYLATE AMIDOHYDROLASE-RELATED"/>
    <property type="match status" value="1"/>
</dbReference>
<proteinExistence type="predicted"/>
<dbReference type="InterPro" id="IPR036380">
    <property type="entry name" value="Isochorismatase-like_sf"/>
</dbReference>
<dbReference type="AlphaFoldDB" id="A0A939LRR8"/>
<dbReference type="RefSeq" id="WP_208057041.1">
    <property type="nucleotide sequence ID" value="NZ_JAGEMK010000012.1"/>
</dbReference>
<dbReference type="CDD" id="cd00431">
    <property type="entry name" value="cysteine_hydrolases"/>
    <property type="match status" value="1"/>
</dbReference>
<dbReference type="EMBL" id="JAGEMK010000012">
    <property type="protein sequence ID" value="MBO1753351.1"/>
    <property type="molecule type" value="Genomic_DNA"/>
</dbReference>
<dbReference type="InterPro" id="IPR050272">
    <property type="entry name" value="Isochorismatase-like_hydrls"/>
</dbReference>
<evidence type="ECO:0000313" key="4">
    <source>
        <dbReference type="Proteomes" id="UP000664209"/>
    </source>
</evidence>